<comment type="caution">
    <text evidence="15">The sequence shown here is derived from an EMBL/GenBank/DDBJ whole genome shotgun (WGS) entry which is preliminary data.</text>
</comment>
<evidence type="ECO:0000256" key="5">
    <source>
        <dbReference type="ARBA" id="ARBA00022622"/>
    </source>
</evidence>
<evidence type="ECO:0000256" key="7">
    <source>
        <dbReference type="ARBA" id="ARBA00023136"/>
    </source>
</evidence>
<keyword evidence="8" id="KW-1015">Disulfide bond</keyword>
<keyword evidence="12" id="KW-0812">Transmembrane</keyword>
<accession>V8NIS6</accession>
<evidence type="ECO:0000256" key="8">
    <source>
        <dbReference type="ARBA" id="ARBA00023157"/>
    </source>
</evidence>
<keyword evidence="12" id="KW-1133">Transmembrane helix</keyword>
<evidence type="ECO:0000259" key="14">
    <source>
        <dbReference type="Pfam" id="PF00021"/>
    </source>
</evidence>
<name>V8NIS6_OPHHA</name>
<feature type="domain" description="UPAR/Ly6" evidence="14">
    <location>
        <begin position="30"/>
        <end position="109"/>
    </location>
</feature>
<keyword evidence="10" id="KW-0449">Lipoprotein</keyword>
<keyword evidence="6 13" id="KW-0732">Signal</keyword>
<protein>
    <submittedName>
        <fullName evidence="15">Lymphocyte antigen 6 complex locus protein G6d</fullName>
    </submittedName>
</protein>
<dbReference type="InterPro" id="IPR045860">
    <property type="entry name" value="Snake_toxin-like_sf"/>
</dbReference>
<dbReference type="InterPro" id="IPR046354">
    <property type="entry name" value="SPACA4/Bouncer"/>
</dbReference>
<dbReference type="Proteomes" id="UP000018936">
    <property type="component" value="Unassembled WGS sequence"/>
</dbReference>
<evidence type="ECO:0000256" key="1">
    <source>
        <dbReference type="ARBA" id="ARBA00004609"/>
    </source>
</evidence>
<dbReference type="EMBL" id="AZIM01003894">
    <property type="protein sequence ID" value="ETE61452.1"/>
    <property type="molecule type" value="Genomic_DNA"/>
</dbReference>
<keyword evidence="7 12" id="KW-0472">Membrane</keyword>
<dbReference type="InterPro" id="IPR016054">
    <property type="entry name" value="LY6_UPA_recep-like"/>
</dbReference>
<dbReference type="Gene3D" id="2.10.60.10">
    <property type="entry name" value="CD59"/>
    <property type="match status" value="1"/>
</dbReference>
<evidence type="ECO:0000256" key="9">
    <source>
        <dbReference type="ARBA" id="ARBA00023180"/>
    </source>
</evidence>
<dbReference type="Pfam" id="PF00021">
    <property type="entry name" value="UPAR_LY6"/>
    <property type="match status" value="1"/>
</dbReference>
<dbReference type="GO" id="GO:0005576">
    <property type="term" value="C:extracellular region"/>
    <property type="evidence" value="ECO:0007669"/>
    <property type="project" value="UniProtKB-SubCell"/>
</dbReference>
<evidence type="ECO:0000313" key="16">
    <source>
        <dbReference type="Proteomes" id="UP000018936"/>
    </source>
</evidence>
<evidence type="ECO:0000256" key="10">
    <source>
        <dbReference type="ARBA" id="ARBA00023288"/>
    </source>
</evidence>
<sequence length="139" mass="15308">MEKRTGVFSIFLAVCFFQIGIPALCQRMEKLLCLDCTLGQRCLEPSLVTCNEGERCGTIKGLSDYKVHESIYARGCIPEAKCNKLDRALYSNASYRVKVSCCDSHLCNGSNSWASQTSSTFFLLLVATTTVAVLLSTRS</sequence>
<keyword evidence="16" id="KW-1185">Reference proteome</keyword>
<dbReference type="AlphaFoldDB" id="V8NIS6"/>
<evidence type="ECO:0000256" key="3">
    <source>
        <dbReference type="ARBA" id="ARBA00022475"/>
    </source>
</evidence>
<comment type="similarity">
    <text evidence="11">Belongs to the SPACA4/bouncer family.</text>
</comment>
<proteinExistence type="inferred from homology"/>
<gene>
    <name evidence="15" type="primary">Ly6g6d</name>
    <name evidence="15" type="ORF">L345_12793</name>
</gene>
<feature type="transmembrane region" description="Helical" evidence="12">
    <location>
        <begin position="113"/>
        <end position="135"/>
    </location>
</feature>
<dbReference type="SUPFAM" id="SSF57302">
    <property type="entry name" value="Snake toxin-like"/>
    <property type="match status" value="1"/>
</dbReference>
<organism evidence="15 16">
    <name type="scientific">Ophiophagus hannah</name>
    <name type="common">King cobra</name>
    <name type="synonym">Naja hannah</name>
    <dbReference type="NCBI Taxonomy" id="8665"/>
    <lineage>
        <taxon>Eukaryota</taxon>
        <taxon>Metazoa</taxon>
        <taxon>Chordata</taxon>
        <taxon>Craniata</taxon>
        <taxon>Vertebrata</taxon>
        <taxon>Euteleostomi</taxon>
        <taxon>Lepidosauria</taxon>
        <taxon>Squamata</taxon>
        <taxon>Bifurcata</taxon>
        <taxon>Unidentata</taxon>
        <taxon>Episquamata</taxon>
        <taxon>Toxicofera</taxon>
        <taxon>Serpentes</taxon>
        <taxon>Colubroidea</taxon>
        <taxon>Elapidae</taxon>
        <taxon>Elapinae</taxon>
        <taxon>Ophiophagus</taxon>
    </lineage>
</organism>
<keyword evidence="4" id="KW-0964">Secreted</keyword>
<evidence type="ECO:0000256" key="12">
    <source>
        <dbReference type="SAM" id="Phobius"/>
    </source>
</evidence>
<evidence type="ECO:0000256" key="13">
    <source>
        <dbReference type="SAM" id="SignalP"/>
    </source>
</evidence>
<dbReference type="GO" id="GO:0098552">
    <property type="term" value="C:side of membrane"/>
    <property type="evidence" value="ECO:0007669"/>
    <property type="project" value="UniProtKB-KW"/>
</dbReference>
<reference evidence="15 16" key="1">
    <citation type="journal article" date="2013" name="Proc. Natl. Acad. Sci. U.S.A.">
        <title>The king cobra genome reveals dynamic gene evolution and adaptation in the snake venom system.</title>
        <authorList>
            <person name="Vonk F.J."/>
            <person name="Casewell N.R."/>
            <person name="Henkel C.V."/>
            <person name="Heimberg A.M."/>
            <person name="Jansen H.J."/>
            <person name="McCleary R.J."/>
            <person name="Kerkkamp H.M."/>
            <person name="Vos R.A."/>
            <person name="Guerreiro I."/>
            <person name="Calvete J.J."/>
            <person name="Wuster W."/>
            <person name="Woods A.E."/>
            <person name="Logan J.M."/>
            <person name="Harrison R.A."/>
            <person name="Castoe T.A."/>
            <person name="de Koning A.P."/>
            <person name="Pollock D.D."/>
            <person name="Yandell M."/>
            <person name="Calderon D."/>
            <person name="Renjifo C."/>
            <person name="Currier R.B."/>
            <person name="Salgado D."/>
            <person name="Pla D."/>
            <person name="Sanz L."/>
            <person name="Hyder A.S."/>
            <person name="Ribeiro J.M."/>
            <person name="Arntzen J.W."/>
            <person name="van den Thillart G.E."/>
            <person name="Boetzer M."/>
            <person name="Pirovano W."/>
            <person name="Dirks R.P."/>
            <person name="Spaink H.P."/>
            <person name="Duboule D."/>
            <person name="McGlinn E."/>
            <person name="Kini R.M."/>
            <person name="Richardson M.K."/>
        </authorList>
    </citation>
    <scope>NUCLEOTIDE SEQUENCE</scope>
    <source>
        <tissue evidence="15">Blood</tissue>
    </source>
</reference>
<dbReference type="GO" id="GO:0005886">
    <property type="term" value="C:plasma membrane"/>
    <property type="evidence" value="ECO:0007669"/>
    <property type="project" value="UniProtKB-SubCell"/>
</dbReference>
<comment type="subcellular location">
    <subcellularLocation>
        <location evidence="1">Cell membrane</location>
        <topology evidence="1">Lipid-anchor</topology>
        <topology evidence="1">GPI-anchor</topology>
    </subcellularLocation>
    <subcellularLocation>
        <location evidence="2">Secreted</location>
    </subcellularLocation>
</comment>
<keyword evidence="5" id="KW-0336">GPI-anchor</keyword>
<feature type="signal peptide" evidence="13">
    <location>
        <begin position="1"/>
        <end position="25"/>
    </location>
</feature>
<dbReference type="OrthoDB" id="9031844at2759"/>
<evidence type="ECO:0000313" key="15">
    <source>
        <dbReference type="EMBL" id="ETE61452.1"/>
    </source>
</evidence>
<evidence type="ECO:0000256" key="11">
    <source>
        <dbReference type="ARBA" id="ARBA00029446"/>
    </source>
</evidence>
<dbReference type="PANTHER" id="PTHR47613:SF1">
    <property type="entry name" value="SPERM ACROSOME MEMBRANE-ASSOCIATED PROTEIN 4"/>
    <property type="match status" value="1"/>
</dbReference>
<dbReference type="GO" id="GO:0035036">
    <property type="term" value="P:sperm-egg recognition"/>
    <property type="evidence" value="ECO:0007669"/>
    <property type="project" value="TreeGrafter"/>
</dbReference>
<keyword evidence="3" id="KW-1003">Cell membrane</keyword>
<evidence type="ECO:0000256" key="6">
    <source>
        <dbReference type="ARBA" id="ARBA00022729"/>
    </source>
</evidence>
<keyword evidence="9" id="KW-0325">Glycoprotein</keyword>
<dbReference type="PANTHER" id="PTHR47613">
    <property type="entry name" value="SPERM ACROSOME MEMBRANE-ASSOCIATED PROTEIN 4"/>
    <property type="match status" value="1"/>
</dbReference>
<evidence type="ECO:0000256" key="4">
    <source>
        <dbReference type="ARBA" id="ARBA00022525"/>
    </source>
</evidence>
<feature type="chain" id="PRO_5004771616" evidence="13">
    <location>
        <begin position="26"/>
        <end position="139"/>
    </location>
</feature>
<evidence type="ECO:0000256" key="2">
    <source>
        <dbReference type="ARBA" id="ARBA00004613"/>
    </source>
</evidence>